<evidence type="ECO:0000313" key="2">
    <source>
        <dbReference type="EMBL" id="MCW2307167.1"/>
    </source>
</evidence>
<feature type="transmembrane region" description="Helical" evidence="1">
    <location>
        <begin position="6"/>
        <end position="28"/>
    </location>
</feature>
<protein>
    <submittedName>
        <fullName evidence="2">Uncharacterized protein</fullName>
    </submittedName>
</protein>
<keyword evidence="1" id="KW-0472">Membrane</keyword>
<reference evidence="3" key="1">
    <citation type="submission" date="2023-07" db="EMBL/GenBank/DDBJ databases">
        <title>Genome sequencing of Purple Non-Sulfur Bacteria from various extreme environments.</title>
        <authorList>
            <person name="Mayer M."/>
        </authorList>
    </citation>
    <scope>NUCLEOTIDE SEQUENCE [LARGE SCALE GENOMIC DNA]</scope>
    <source>
        <strain evidence="3">DSM 17935</strain>
    </source>
</reference>
<keyword evidence="3" id="KW-1185">Reference proteome</keyword>
<organism evidence="2 3">
    <name type="scientific">Rhodobium gokarnense</name>
    <dbReference type="NCBI Taxonomy" id="364296"/>
    <lineage>
        <taxon>Bacteria</taxon>
        <taxon>Pseudomonadati</taxon>
        <taxon>Pseudomonadota</taxon>
        <taxon>Alphaproteobacteria</taxon>
        <taxon>Hyphomicrobiales</taxon>
        <taxon>Rhodobiaceae</taxon>
        <taxon>Rhodobium</taxon>
    </lineage>
</organism>
<name>A0ABT3H9U1_9HYPH</name>
<evidence type="ECO:0000256" key="1">
    <source>
        <dbReference type="SAM" id="Phobius"/>
    </source>
</evidence>
<keyword evidence="1" id="KW-0812">Transmembrane</keyword>
<accession>A0ABT3H9U1</accession>
<gene>
    <name evidence="2" type="ORF">M2319_001489</name>
</gene>
<proteinExistence type="predicted"/>
<keyword evidence="1" id="KW-1133">Transmembrane helix</keyword>
<evidence type="ECO:0000313" key="3">
    <source>
        <dbReference type="Proteomes" id="UP001209755"/>
    </source>
</evidence>
<dbReference type="EMBL" id="JAOQNS010000003">
    <property type="protein sequence ID" value="MCW2307167.1"/>
    <property type="molecule type" value="Genomic_DNA"/>
</dbReference>
<dbReference type="Proteomes" id="UP001209755">
    <property type="component" value="Unassembled WGS sequence"/>
</dbReference>
<comment type="caution">
    <text evidence="2">The sequence shown here is derived from an EMBL/GenBank/DDBJ whole genome shotgun (WGS) entry which is preliminary data.</text>
</comment>
<sequence length="38" mass="3941">MNIIVYAGLAYLITAAIAFLVIAVIVGISKFLSTPSDA</sequence>